<evidence type="ECO:0000313" key="3">
    <source>
        <dbReference type="EMBL" id="WOX05597.1"/>
    </source>
</evidence>
<keyword evidence="4" id="KW-1185">Reference proteome</keyword>
<accession>A0AAU0MZW2</accession>
<reference evidence="3 4" key="1">
    <citation type="submission" date="2023-10" db="EMBL/GenBank/DDBJ databases">
        <title>Description of Microbulbifer bruguierae sp. nov., isolated from the sediments of mangrove plant Bruguiera sexangula and comparative genomic analyses of the genus Microbulbifer.</title>
        <authorList>
            <person name="Long M."/>
        </authorList>
    </citation>
    <scope>NUCLEOTIDE SEQUENCE [LARGE SCALE GENOMIC DNA]</scope>
    <source>
        <strain evidence="3 4">SPO729</strain>
    </source>
</reference>
<dbReference type="AlphaFoldDB" id="A0AAU0MZW2"/>
<name>A0AAU0MZW2_9GAMM</name>
<evidence type="ECO:0000313" key="4">
    <source>
        <dbReference type="Proteomes" id="UP001302477"/>
    </source>
</evidence>
<evidence type="ECO:0000256" key="2">
    <source>
        <dbReference type="SAM" id="Phobius"/>
    </source>
</evidence>
<evidence type="ECO:0000256" key="1">
    <source>
        <dbReference type="SAM" id="MobiDB-lite"/>
    </source>
</evidence>
<feature type="region of interest" description="Disordered" evidence="1">
    <location>
        <begin position="1"/>
        <end position="36"/>
    </location>
</feature>
<keyword evidence="2" id="KW-0472">Membrane</keyword>
<dbReference type="KEGG" id="mpaf:R5R33_00190"/>
<sequence>MATNRDQKQRDQKQRDRQQRNHQLSERVERQAKRMKKAERERETLLAQTIYIGTLGLVFVLPVVGGAYLGRWLDGFVEGYSTRWTLSLIFLGVVVGAVNVYLLIRE</sequence>
<dbReference type="EMBL" id="CP137555">
    <property type="protein sequence ID" value="WOX05597.1"/>
    <property type="molecule type" value="Genomic_DNA"/>
</dbReference>
<proteinExistence type="predicted"/>
<dbReference type="Pfam" id="PF09527">
    <property type="entry name" value="ATPase_gene1"/>
    <property type="match status" value="1"/>
</dbReference>
<gene>
    <name evidence="3" type="ORF">R5R33_00190</name>
</gene>
<organism evidence="3 4">
    <name type="scientific">Microbulbifer pacificus</name>
    <dbReference type="NCBI Taxonomy" id="407164"/>
    <lineage>
        <taxon>Bacteria</taxon>
        <taxon>Pseudomonadati</taxon>
        <taxon>Pseudomonadota</taxon>
        <taxon>Gammaproteobacteria</taxon>
        <taxon>Cellvibrionales</taxon>
        <taxon>Microbulbiferaceae</taxon>
        <taxon>Microbulbifer</taxon>
    </lineage>
</organism>
<dbReference type="InterPro" id="IPR032820">
    <property type="entry name" value="ATPase_put"/>
</dbReference>
<protein>
    <submittedName>
        <fullName evidence="3">AtpZ/AtpI family protein</fullName>
    </submittedName>
</protein>
<feature type="transmembrane region" description="Helical" evidence="2">
    <location>
        <begin position="44"/>
        <end position="64"/>
    </location>
</feature>
<keyword evidence="2" id="KW-1133">Transmembrane helix</keyword>
<dbReference type="RefSeq" id="WP_318954067.1">
    <property type="nucleotide sequence ID" value="NZ_CP137555.1"/>
</dbReference>
<dbReference type="Proteomes" id="UP001302477">
    <property type="component" value="Chromosome"/>
</dbReference>
<keyword evidence="2" id="KW-0812">Transmembrane</keyword>
<feature type="transmembrane region" description="Helical" evidence="2">
    <location>
        <begin position="84"/>
        <end position="104"/>
    </location>
</feature>